<evidence type="ECO:0000256" key="1">
    <source>
        <dbReference type="SAM" id="MobiDB-lite"/>
    </source>
</evidence>
<protein>
    <submittedName>
        <fullName evidence="2">Uncharacterized protein</fullName>
    </submittedName>
</protein>
<proteinExistence type="predicted"/>
<feature type="compositionally biased region" description="Gly residues" evidence="1">
    <location>
        <begin position="100"/>
        <end position="110"/>
    </location>
</feature>
<keyword evidence="3" id="KW-1185">Reference proteome</keyword>
<feature type="compositionally biased region" description="Basic and acidic residues" evidence="1">
    <location>
        <begin position="204"/>
        <end position="216"/>
    </location>
</feature>
<feature type="compositionally biased region" description="Basic and acidic residues" evidence="1">
    <location>
        <begin position="300"/>
        <end position="312"/>
    </location>
</feature>
<name>A0A8H8UCG7_9HELO</name>
<evidence type="ECO:0000313" key="2">
    <source>
        <dbReference type="EMBL" id="TVY42329.1"/>
    </source>
</evidence>
<accession>A0A8H8UCG7</accession>
<organism evidence="2 3">
    <name type="scientific">Lachnellula occidentalis</name>
    <dbReference type="NCBI Taxonomy" id="215460"/>
    <lineage>
        <taxon>Eukaryota</taxon>
        <taxon>Fungi</taxon>
        <taxon>Dikarya</taxon>
        <taxon>Ascomycota</taxon>
        <taxon>Pezizomycotina</taxon>
        <taxon>Leotiomycetes</taxon>
        <taxon>Helotiales</taxon>
        <taxon>Lachnaceae</taxon>
        <taxon>Lachnellula</taxon>
    </lineage>
</organism>
<feature type="region of interest" description="Disordered" evidence="1">
    <location>
        <begin position="16"/>
        <end position="425"/>
    </location>
</feature>
<comment type="caution">
    <text evidence="2">The sequence shown here is derived from an EMBL/GenBank/DDBJ whole genome shotgun (WGS) entry which is preliminary data.</text>
</comment>
<feature type="compositionally biased region" description="Low complexity" evidence="1">
    <location>
        <begin position="111"/>
        <end position="124"/>
    </location>
</feature>
<dbReference type="OrthoDB" id="2590867at2759"/>
<feature type="compositionally biased region" description="Basic and acidic residues" evidence="1">
    <location>
        <begin position="143"/>
        <end position="153"/>
    </location>
</feature>
<feature type="compositionally biased region" description="Polar residues" evidence="1">
    <location>
        <begin position="189"/>
        <end position="203"/>
    </location>
</feature>
<dbReference type="PANTHER" id="PTHR39606">
    <property type="entry name" value="SURFACE PROTEIN, PUTATIVE-RELATED"/>
    <property type="match status" value="1"/>
</dbReference>
<feature type="compositionally biased region" description="Low complexity" evidence="1">
    <location>
        <begin position="316"/>
        <end position="340"/>
    </location>
</feature>
<feature type="compositionally biased region" description="Low complexity" evidence="1">
    <location>
        <begin position="18"/>
        <end position="64"/>
    </location>
</feature>
<dbReference type="EMBL" id="QGMI01000335">
    <property type="protein sequence ID" value="TVY42329.1"/>
    <property type="molecule type" value="Genomic_DNA"/>
</dbReference>
<feature type="compositionally biased region" description="Low complexity" evidence="1">
    <location>
        <begin position="171"/>
        <end position="188"/>
    </location>
</feature>
<feature type="compositionally biased region" description="Basic and acidic residues" evidence="1">
    <location>
        <begin position="353"/>
        <end position="366"/>
    </location>
</feature>
<feature type="compositionally biased region" description="Polar residues" evidence="1">
    <location>
        <begin position="288"/>
        <end position="297"/>
    </location>
</feature>
<gene>
    <name evidence="2" type="ORF">LOCC1_G005005</name>
</gene>
<reference evidence="2 3" key="1">
    <citation type="submission" date="2018-05" db="EMBL/GenBank/DDBJ databases">
        <title>Genome sequencing and assembly of the regulated plant pathogen Lachnellula willkommii and related sister species for the development of diagnostic species identification markers.</title>
        <authorList>
            <person name="Giroux E."/>
            <person name="Bilodeau G."/>
        </authorList>
    </citation>
    <scope>NUCLEOTIDE SEQUENCE [LARGE SCALE GENOMIC DNA]</scope>
    <source>
        <strain evidence="2 3">CBS 160.35</strain>
    </source>
</reference>
<feature type="compositionally biased region" description="Low complexity" evidence="1">
    <location>
        <begin position="154"/>
        <end position="163"/>
    </location>
</feature>
<dbReference type="AlphaFoldDB" id="A0A8H8UCG7"/>
<feature type="compositionally biased region" description="Basic and acidic residues" evidence="1">
    <location>
        <begin position="85"/>
        <end position="95"/>
    </location>
</feature>
<dbReference type="PANTHER" id="PTHR39606:SF1">
    <property type="entry name" value="CELL SURFACE PROTEIN"/>
    <property type="match status" value="1"/>
</dbReference>
<sequence length="425" mass="41755">MSAAINKVKDALHLNKDTTTSTTGTTGTHTAGTTGTHSAGTHLAGTHTAGTHTTGTHTTGTHSGNGVPEGTAGPHSSRAANAADPRVDSDLDSTRHTGTGHTGTGAGVGHTGTSHTTGTHTGNGVPEGTAGPHSSRAANAADPRVDSDLDSTRHTGTGYTGTSTGAGVGHTGTSHTTGAHTGTGIGSSNHASTTVGPHSTDTANKLDPRVDSDLSKTHNTTGAHTSHGTSGLTGSHNTAGTHTSHGTSGLTGSHTAGTHGTTGLDGTHTGNTSGTHTGTTGGISHSTNAGPHNSNIANKADPRVDSDLDGKGNRHGASTGASAGVFGASGSHATAGSGTAQNTAGPHNSDMLNKVDPRVDSDRDGSKTVGGNKTHAGTATTHRDVHDASQVPPSVFAAHQGETGISDDRARRHSVVSHQEKLSGV</sequence>
<feature type="compositionally biased region" description="Polar residues" evidence="1">
    <location>
        <begin position="369"/>
        <end position="380"/>
    </location>
</feature>
<dbReference type="Proteomes" id="UP000443090">
    <property type="component" value="Unassembled WGS sequence"/>
</dbReference>
<evidence type="ECO:0000313" key="3">
    <source>
        <dbReference type="Proteomes" id="UP000443090"/>
    </source>
</evidence>
<feature type="compositionally biased region" description="Low complexity" evidence="1">
    <location>
        <begin position="217"/>
        <end position="287"/>
    </location>
</feature>